<evidence type="ECO:0000313" key="2">
    <source>
        <dbReference type="EMBL" id="RSL45743.1"/>
    </source>
</evidence>
<dbReference type="OrthoDB" id="6513042at2759"/>
<comment type="caution">
    <text evidence="2">The sequence shown here is derived from an EMBL/GenBank/DDBJ whole genome shotgun (WGS) entry which is preliminary data.</text>
</comment>
<feature type="region of interest" description="Disordered" evidence="1">
    <location>
        <begin position="348"/>
        <end position="368"/>
    </location>
</feature>
<sequence length="368" mass="40543">MSRDEVDFKMSLHRDLVRGTGFYDTMLAAGFEGPSFEPLRNAARPLPVVNLLGTDNARVNALMEEGAHPDDRARFQTYLSETPLGLGVITAGTCALEESNALAVGSIGMACSLGKIYATGPTDAVVDNFAARLDCVDTIVMDRMNEGKRGDEVRVRYRHVVRGYKIDDEASAFLHLLRSPDDDKAAPSSFFSGQLEWNMHLSAAYWLLILLRSPKVRPLRLDDSVALHEMRNRIDNDKDEQLYRLRALAGQGIDWIEYEQGAMLSKGRLVSLLGDVVRIADIVCTTPSLSVKEPYSGWKRRAQGIVVDGAACMNRPDLYCIWGNMLLPCLMAGDDKELPPKALNSHNRFAQHASSQEGKCGGRAGKLG</sequence>
<feature type="compositionally biased region" description="Polar residues" evidence="1">
    <location>
        <begin position="348"/>
        <end position="357"/>
    </location>
</feature>
<reference evidence="2 3" key="1">
    <citation type="submission" date="2017-06" db="EMBL/GenBank/DDBJ databases">
        <title>Comparative genomic analysis of Ambrosia Fusariam Clade fungi.</title>
        <authorList>
            <person name="Stajich J.E."/>
            <person name="Carrillo J."/>
            <person name="Kijimoto T."/>
            <person name="Eskalen A."/>
            <person name="O'Donnell K."/>
            <person name="Kasson M."/>
        </authorList>
    </citation>
    <scope>NUCLEOTIDE SEQUENCE [LARGE SCALE GENOMIC DNA]</scope>
    <source>
        <strain evidence="2 3">NRRL62584</strain>
    </source>
</reference>
<evidence type="ECO:0000313" key="3">
    <source>
        <dbReference type="Proteomes" id="UP000288168"/>
    </source>
</evidence>
<organism evidence="2 3">
    <name type="scientific">Fusarium duplospermum</name>
    <dbReference type="NCBI Taxonomy" id="1325734"/>
    <lineage>
        <taxon>Eukaryota</taxon>
        <taxon>Fungi</taxon>
        <taxon>Dikarya</taxon>
        <taxon>Ascomycota</taxon>
        <taxon>Pezizomycotina</taxon>
        <taxon>Sordariomycetes</taxon>
        <taxon>Hypocreomycetidae</taxon>
        <taxon>Hypocreales</taxon>
        <taxon>Nectriaceae</taxon>
        <taxon>Fusarium</taxon>
        <taxon>Fusarium solani species complex</taxon>
    </lineage>
</organism>
<gene>
    <name evidence="2" type="ORF">CEP54_014155</name>
</gene>
<dbReference type="STRING" id="1325734.A0A428NY18"/>
<name>A0A428NY18_9HYPO</name>
<dbReference type="EMBL" id="NKCI01000255">
    <property type="protein sequence ID" value="RSL45743.1"/>
    <property type="molecule type" value="Genomic_DNA"/>
</dbReference>
<protein>
    <submittedName>
        <fullName evidence="2">Uncharacterized protein</fullName>
    </submittedName>
</protein>
<accession>A0A428NY18</accession>
<dbReference type="AlphaFoldDB" id="A0A428NY18"/>
<evidence type="ECO:0000256" key="1">
    <source>
        <dbReference type="SAM" id="MobiDB-lite"/>
    </source>
</evidence>
<dbReference type="Proteomes" id="UP000288168">
    <property type="component" value="Unassembled WGS sequence"/>
</dbReference>
<keyword evidence="3" id="KW-1185">Reference proteome</keyword>
<proteinExistence type="predicted"/>
<feature type="compositionally biased region" description="Gly residues" evidence="1">
    <location>
        <begin position="359"/>
        <end position="368"/>
    </location>
</feature>